<keyword evidence="5" id="KW-0732">Signal</keyword>
<keyword evidence="8" id="KW-1185">Reference proteome</keyword>
<dbReference type="GO" id="GO:0046983">
    <property type="term" value="F:protein dimerization activity"/>
    <property type="evidence" value="ECO:0007669"/>
    <property type="project" value="InterPro"/>
</dbReference>
<dbReference type="PANTHER" id="PTHR24421">
    <property type="entry name" value="NITRATE/NITRITE SENSOR PROTEIN NARX-RELATED"/>
    <property type="match status" value="1"/>
</dbReference>
<gene>
    <name evidence="7" type="ORF">HNQ60_002861</name>
</gene>
<reference evidence="7 8" key="1">
    <citation type="submission" date="2020-08" db="EMBL/GenBank/DDBJ databases">
        <title>Genomic Encyclopedia of Type Strains, Phase IV (KMG-IV): sequencing the most valuable type-strain genomes for metagenomic binning, comparative biology and taxonomic classification.</title>
        <authorList>
            <person name="Goeker M."/>
        </authorList>
    </citation>
    <scope>NUCLEOTIDE SEQUENCE [LARGE SCALE GENOMIC DNA]</scope>
    <source>
        <strain evidence="7 8">DSM 26723</strain>
    </source>
</reference>
<dbReference type="SMART" id="SM00387">
    <property type="entry name" value="HATPase_c"/>
    <property type="match status" value="1"/>
</dbReference>
<dbReference type="InterPro" id="IPR011110">
    <property type="entry name" value="Reg_prop"/>
</dbReference>
<feature type="signal peptide" evidence="5">
    <location>
        <begin position="1"/>
        <end position="29"/>
    </location>
</feature>
<dbReference type="Pfam" id="PF07494">
    <property type="entry name" value="Reg_prop"/>
    <property type="match status" value="1"/>
</dbReference>
<organism evidence="7 8">
    <name type="scientific">Povalibacter uvarum</name>
    <dbReference type="NCBI Taxonomy" id="732238"/>
    <lineage>
        <taxon>Bacteria</taxon>
        <taxon>Pseudomonadati</taxon>
        <taxon>Pseudomonadota</taxon>
        <taxon>Gammaproteobacteria</taxon>
        <taxon>Steroidobacterales</taxon>
        <taxon>Steroidobacteraceae</taxon>
        <taxon>Povalibacter</taxon>
    </lineage>
</organism>
<dbReference type="PANTHER" id="PTHR24421:SF62">
    <property type="entry name" value="SENSORY TRANSDUCTION HISTIDINE KINASE"/>
    <property type="match status" value="1"/>
</dbReference>
<dbReference type="GO" id="GO:0016020">
    <property type="term" value="C:membrane"/>
    <property type="evidence" value="ECO:0007669"/>
    <property type="project" value="InterPro"/>
</dbReference>
<accession>A0A841HNY9</accession>
<dbReference type="InterPro" id="IPR011123">
    <property type="entry name" value="Y_Y_Y"/>
</dbReference>
<dbReference type="InterPro" id="IPR050482">
    <property type="entry name" value="Sensor_HK_TwoCompSys"/>
</dbReference>
<keyword evidence="3" id="KW-0902">Two-component regulatory system</keyword>
<dbReference type="InterPro" id="IPR015943">
    <property type="entry name" value="WD40/YVTN_repeat-like_dom_sf"/>
</dbReference>
<protein>
    <submittedName>
        <fullName evidence="7">Signal transduction histidine kinase/ligand-binding sensor domain-containing protein</fullName>
    </submittedName>
</protein>
<dbReference type="Pfam" id="PF07495">
    <property type="entry name" value="Y_Y_Y"/>
    <property type="match status" value="1"/>
</dbReference>
<dbReference type="Pfam" id="PF07730">
    <property type="entry name" value="HisKA_3"/>
    <property type="match status" value="1"/>
</dbReference>
<evidence type="ECO:0000259" key="6">
    <source>
        <dbReference type="SMART" id="SM00387"/>
    </source>
</evidence>
<dbReference type="EMBL" id="JACHHZ010000003">
    <property type="protein sequence ID" value="MBB6093980.1"/>
    <property type="molecule type" value="Genomic_DNA"/>
</dbReference>
<evidence type="ECO:0000256" key="5">
    <source>
        <dbReference type="SAM" id="SignalP"/>
    </source>
</evidence>
<dbReference type="CDD" id="cd16917">
    <property type="entry name" value="HATPase_UhpB-NarQ-NarX-like"/>
    <property type="match status" value="1"/>
</dbReference>
<sequence length="1024" mass="111183">MATRSTAFRLLQSAIAIAAALLATSHASALPPDLHIAQLHHTAWTAKDGAPGGIESLAQTADGYLWIAGAAGLFRFDGVRFERIDSIRGQRLPSTNVLSLFAPRDGGLWVGYRFGGASFIRDGKVTNYGEREGLPAGSLTRFAQDSSGLVWADTSFGLRRFDGSLWEDIRERFDLPSEYVKATKVARDGTLWIVVGRTVLFLRSGESAFAPTTIRTSEEMVDFVEAPDGTLWLTDASLGMRPVYIPGDGVAVTSPLQHGWIALRNPQQVSLWGKLIDRDGTLWTASAAGIHRIRDVGQLLGRTPMASARSDDFSSDDGLTGPYANAFLEDREGNIWIGTASGIDRFRESRLTRVPLPHGANGFAIAPGDAGTMLVGIDFDEGAFKVSGSSTVDTVPGPQFITSAYRTDDGVVWFGGRAMLWHSNGSQWTPVTMPVDRDNANYYPVQAITRDRSGAMWVSVVRGGVLRLADGNWTRESETALSLAAAPDGRVWLGFPGSRIQVIDPASNSTRDLSIADGLDIGNVMSILPHEKDVWVGGELGLARFDGQHFHTVSQRDGTQLPSVSGIVTTTEGDLWLSTSAGAIRIPADDVQRVSADSKHAVRAELFDHLDGLPGTPNAIRPLPSIAAGTDGRLWFATTSGIAWIDPRHVATNSLAPNVEVQSIVVDGNRYEPGASLRLPINPRDVQISYTALSLSIPERVRFRYRLGADKSWQDAGSRRTAFFTDLAPGDYEFRVIASNNDGIWNEAGASVAFTIPPAFRQTTWFYALCALAAAALLTVFYRVRVRQLAAQVRGRLEARLAERERIARDLHDTLLQGVQGLIWRFQAATDRIPANEPARQLMEQSLERADKLLGESRDKVKDLRPAASSVADFAQALAAEGEQFAQLHSAKFRVGVEGTQRDLHPIVREEGLMIAREALANAFRHASATDIEAEVTYGNGALHIRIRDDGRGIGEAILAAGGRPGHFGLLGMRERAKKLGAHLEVWSKPGAGTEIDLRVPANVAYRKSQPARRSLRSWLGATT</sequence>
<dbReference type="InterPro" id="IPR003594">
    <property type="entry name" value="HATPase_dom"/>
</dbReference>
<keyword evidence="2 7" id="KW-0418">Kinase</keyword>
<evidence type="ECO:0000256" key="3">
    <source>
        <dbReference type="ARBA" id="ARBA00023012"/>
    </source>
</evidence>
<dbReference type="Gene3D" id="2.130.10.10">
    <property type="entry name" value="YVTN repeat-like/Quinoprotein amine dehydrogenase"/>
    <property type="match status" value="3"/>
</dbReference>
<keyword evidence="4" id="KW-0812">Transmembrane</keyword>
<evidence type="ECO:0000313" key="7">
    <source>
        <dbReference type="EMBL" id="MBB6093980.1"/>
    </source>
</evidence>
<comment type="caution">
    <text evidence="7">The sequence shown here is derived from an EMBL/GenBank/DDBJ whole genome shotgun (WGS) entry which is preliminary data.</text>
</comment>
<dbReference type="Gene3D" id="2.60.40.10">
    <property type="entry name" value="Immunoglobulins"/>
    <property type="match status" value="1"/>
</dbReference>
<keyword evidence="4" id="KW-0472">Membrane</keyword>
<feature type="chain" id="PRO_5032486319" evidence="5">
    <location>
        <begin position="30"/>
        <end position="1024"/>
    </location>
</feature>
<feature type="transmembrane region" description="Helical" evidence="4">
    <location>
        <begin position="765"/>
        <end position="784"/>
    </location>
</feature>
<keyword evidence="1" id="KW-0808">Transferase</keyword>
<dbReference type="InterPro" id="IPR036890">
    <property type="entry name" value="HATPase_C_sf"/>
</dbReference>
<name>A0A841HNY9_9GAMM</name>
<dbReference type="Gene3D" id="1.20.5.1930">
    <property type="match status" value="1"/>
</dbReference>
<keyword evidence="4" id="KW-1133">Transmembrane helix</keyword>
<feature type="domain" description="Histidine kinase/HSP90-like ATPase" evidence="6">
    <location>
        <begin position="908"/>
        <end position="1004"/>
    </location>
</feature>
<dbReference type="GO" id="GO:0000155">
    <property type="term" value="F:phosphorelay sensor kinase activity"/>
    <property type="evidence" value="ECO:0007669"/>
    <property type="project" value="InterPro"/>
</dbReference>
<dbReference type="Proteomes" id="UP000588068">
    <property type="component" value="Unassembled WGS sequence"/>
</dbReference>
<dbReference type="InterPro" id="IPR011712">
    <property type="entry name" value="Sig_transdc_His_kin_sub3_dim/P"/>
</dbReference>
<dbReference type="Gene3D" id="3.30.565.10">
    <property type="entry name" value="Histidine kinase-like ATPase, C-terminal domain"/>
    <property type="match status" value="1"/>
</dbReference>
<dbReference type="SUPFAM" id="SSF55874">
    <property type="entry name" value="ATPase domain of HSP90 chaperone/DNA topoisomerase II/histidine kinase"/>
    <property type="match status" value="1"/>
</dbReference>
<evidence type="ECO:0000256" key="2">
    <source>
        <dbReference type="ARBA" id="ARBA00022777"/>
    </source>
</evidence>
<evidence type="ECO:0000256" key="4">
    <source>
        <dbReference type="SAM" id="Phobius"/>
    </source>
</evidence>
<dbReference type="RefSeq" id="WP_184332839.1">
    <property type="nucleotide sequence ID" value="NZ_JACHHZ010000003.1"/>
</dbReference>
<evidence type="ECO:0000313" key="8">
    <source>
        <dbReference type="Proteomes" id="UP000588068"/>
    </source>
</evidence>
<dbReference type="SUPFAM" id="SSF63829">
    <property type="entry name" value="Calcium-dependent phosphotriesterase"/>
    <property type="match status" value="2"/>
</dbReference>
<evidence type="ECO:0000256" key="1">
    <source>
        <dbReference type="ARBA" id="ARBA00022679"/>
    </source>
</evidence>
<dbReference type="Pfam" id="PF02518">
    <property type="entry name" value="HATPase_c"/>
    <property type="match status" value="1"/>
</dbReference>
<dbReference type="InterPro" id="IPR013783">
    <property type="entry name" value="Ig-like_fold"/>
</dbReference>
<proteinExistence type="predicted"/>
<dbReference type="AlphaFoldDB" id="A0A841HNY9"/>